<evidence type="ECO:0000256" key="1">
    <source>
        <dbReference type="SAM" id="Phobius"/>
    </source>
</evidence>
<organism evidence="2 3">
    <name type="scientific">Deferribacter autotrophicus</name>
    <dbReference type="NCBI Taxonomy" id="500465"/>
    <lineage>
        <taxon>Bacteria</taxon>
        <taxon>Pseudomonadati</taxon>
        <taxon>Deferribacterota</taxon>
        <taxon>Deferribacteres</taxon>
        <taxon>Deferribacterales</taxon>
        <taxon>Deferribacteraceae</taxon>
        <taxon>Deferribacter</taxon>
    </lineage>
</organism>
<dbReference type="InterPro" id="IPR012902">
    <property type="entry name" value="N_methyl_site"/>
</dbReference>
<reference evidence="2 3" key="1">
    <citation type="submission" date="2019-06" db="EMBL/GenBank/DDBJ databases">
        <title>Genomic insights into carbon and energy metabolism of Deferribacter autotrophicus revealed new metabolic traits in the phylum Deferribacteres.</title>
        <authorList>
            <person name="Slobodkin A.I."/>
            <person name="Slobodkina G.B."/>
            <person name="Allioux M."/>
            <person name="Alain K."/>
            <person name="Jebbar M."/>
            <person name="Shadrin V."/>
            <person name="Kublanov I.V."/>
            <person name="Toshchakov S.V."/>
            <person name="Bonch-Osmolovskaya E.A."/>
        </authorList>
    </citation>
    <scope>NUCLEOTIDE SEQUENCE [LARGE SCALE GENOMIC DNA]</scope>
    <source>
        <strain evidence="2 3">SL50</strain>
    </source>
</reference>
<dbReference type="RefSeq" id="WP_149267031.1">
    <property type="nucleotide sequence ID" value="NZ_VFJB01000008.1"/>
</dbReference>
<gene>
    <name evidence="2" type="ORF">FHQ18_09940</name>
</gene>
<name>A0A5A8F0H3_9BACT</name>
<sequence length="233" mass="27200">MEKKGFTLVELVIVIVLLGIISTLGINLLLPIFTGYTDAKIKDILYNEAKFLAERMEREMKYAIPNTFADLNGDCTFSDSDYIKYATFRDINYYEKISKDTIKLIDNGTLHVNDNITIYVTRCNQYYDGIRVYEVIDNTTNYQLNKNIKKDSPYERLFLINEDRIYKLIGTTLYWCKNDDNNCYPFGNYIKSLSFTYNPGSRWSNARIDIKMVLEKSDVSITYNHSVHVRNVP</sequence>
<dbReference type="SUPFAM" id="SSF54523">
    <property type="entry name" value="Pili subunits"/>
    <property type="match status" value="1"/>
</dbReference>
<dbReference type="PROSITE" id="PS00409">
    <property type="entry name" value="PROKAR_NTER_METHYL"/>
    <property type="match status" value="1"/>
</dbReference>
<dbReference type="InterPro" id="IPR045584">
    <property type="entry name" value="Pilin-like"/>
</dbReference>
<comment type="caution">
    <text evidence="2">The sequence shown here is derived from an EMBL/GenBank/DDBJ whole genome shotgun (WGS) entry which is preliminary data.</text>
</comment>
<evidence type="ECO:0000313" key="3">
    <source>
        <dbReference type="Proteomes" id="UP000322876"/>
    </source>
</evidence>
<evidence type="ECO:0000313" key="2">
    <source>
        <dbReference type="EMBL" id="KAA0257358.1"/>
    </source>
</evidence>
<dbReference type="OrthoDB" id="9788802at2"/>
<protein>
    <submittedName>
        <fullName evidence="2">Type II secretion system protein</fullName>
    </submittedName>
</protein>
<dbReference type="AlphaFoldDB" id="A0A5A8F0H3"/>
<keyword evidence="3" id="KW-1185">Reference proteome</keyword>
<feature type="transmembrane region" description="Helical" evidence="1">
    <location>
        <begin position="6"/>
        <end position="30"/>
    </location>
</feature>
<dbReference type="Gene3D" id="3.30.700.10">
    <property type="entry name" value="Glycoprotein, Type 4 Pilin"/>
    <property type="match status" value="1"/>
</dbReference>
<dbReference type="NCBIfam" id="TIGR02532">
    <property type="entry name" value="IV_pilin_GFxxxE"/>
    <property type="match status" value="1"/>
</dbReference>
<keyword evidence="1" id="KW-1133">Transmembrane helix</keyword>
<keyword evidence="1" id="KW-0472">Membrane</keyword>
<keyword evidence="1" id="KW-0812">Transmembrane</keyword>
<proteinExistence type="predicted"/>
<dbReference type="EMBL" id="VFJB01000008">
    <property type="protein sequence ID" value="KAA0257358.1"/>
    <property type="molecule type" value="Genomic_DNA"/>
</dbReference>
<dbReference type="Proteomes" id="UP000322876">
    <property type="component" value="Unassembled WGS sequence"/>
</dbReference>
<dbReference type="Pfam" id="PF07963">
    <property type="entry name" value="N_methyl"/>
    <property type="match status" value="1"/>
</dbReference>
<accession>A0A5A8F0H3</accession>